<dbReference type="OrthoDB" id="271557at2157"/>
<keyword evidence="1" id="KW-0472">Membrane</keyword>
<gene>
    <name evidence="3" type="ORF">SAMN05444342_1180</name>
    <name evidence="2" type="ORF">ZOD2009_17508</name>
</gene>
<keyword evidence="5" id="KW-1185">Reference proteome</keyword>
<evidence type="ECO:0000313" key="4">
    <source>
        <dbReference type="Proteomes" id="UP000003751"/>
    </source>
</evidence>
<feature type="transmembrane region" description="Helical" evidence="1">
    <location>
        <begin position="27"/>
        <end position="46"/>
    </location>
</feature>
<organism evidence="2 4">
    <name type="scientific">Haladaptatus paucihalophilus DX253</name>
    <dbReference type="NCBI Taxonomy" id="797209"/>
    <lineage>
        <taxon>Archaea</taxon>
        <taxon>Methanobacteriati</taxon>
        <taxon>Methanobacteriota</taxon>
        <taxon>Stenosarchaea group</taxon>
        <taxon>Halobacteria</taxon>
        <taxon>Halobacteriales</taxon>
        <taxon>Haladaptataceae</taxon>
        <taxon>Haladaptatus</taxon>
    </lineage>
</organism>
<dbReference type="EMBL" id="FRAN01000001">
    <property type="protein sequence ID" value="SHK27756.1"/>
    <property type="molecule type" value="Genomic_DNA"/>
</dbReference>
<evidence type="ECO:0000313" key="5">
    <source>
        <dbReference type="Proteomes" id="UP000184203"/>
    </source>
</evidence>
<dbReference type="EMBL" id="AEMG01000019">
    <property type="protein sequence ID" value="EFW90966.1"/>
    <property type="molecule type" value="Genomic_DNA"/>
</dbReference>
<evidence type="ECO:0000256" key="1">
    <source>
        <dbReference type="SAM" id="Phobius"/>
    </source>
</evidence>
<evidence type="ECO:0000313" key="2">
    <source>
        <dbReference type="EMBL" id="EFW90966.1"/>
    </source>
</evidence>
<accession>E7QXG3</accession>
<dbReference type="Proteomes" id="UP000003751">
    <property type="component" value="Unassembled WGS sequence"/>
</dbReference>
<name>E7QXG3_HALPU</name>
<dbReference type="Proteomes" id="UP000184203">
    <property type="component" value="Unassembled WGS sequence"/>
</dbReference>
<protein>
    <submittedName>
        <fullName evidence="2">Uncharacterized protein</fullName>
    </submittedName>
</protein>
<keyword evidence="1" id="KW-0812">Transmembrane</keyword>
<reference evidence="3" key="3">
    <citation type="submission" date="2016-11" db="EMBL/GenBank/DDBJ databases">
        <authorList>
            <person name="Jaros S."/>
            <person name="Januszkiewicz K."/>
            <person name="Wedrychowicz H."/>
        </authorList>
    </citation>
    <scope>NUCLEOTIDE SEQUENCE [LARGE SCALE GENOMIC DNA]</scope>
    <source>
        <strain evidence="3">DX253</strain>
    </source>
</reference>
<keyword evidence="1" id="KW-1133">Transmembrane helix</keyword>
<sequence length="100" mass="10735">MFLSAGRGIFGGKKLQDVPYVPGTDNGLVLVALVGAIVVIGGVLAFRAGVLPGTSSSSSETEVHPPEGGYNCRYCGRNLERYRNRCPYCETRDPVGNEDW</sequence>
<reference evidence="5" key="2">
    <citation type="submission" date="2016-11" db="EMBL/GenBank/DDBJ databases">
        <authorList>
            <person name="Varghese N."/>
            <person name="Submissions S."/>
        </authorList>
    </citation>
    <scope>NUCLEOTIDE SEQUENCE [LARGE SCALE GENOMIC DNA]</scope>
    <source>
        <strain evidence="5">DX253</strain>
    </source>
</reference>
<dbReference type="STRING" id="797209.GCA_000376445_02940"/>
<proteinExistence type="predicted"/>
<dbReference type="AlphaFoldDB" id="E7QXG3"/>
<dbReference type="PATRIC" id="fig|797209.4.peg.3428"/>
<reference evidence="2 4" key="1">
    <citation type="journal article" date="2014" name="ISME J.">
        <title>Trehalose/2-sulfotrehalose biosynthesis and glycine-betaine uptake are widely spread mechanisms for osmoadaptation in the Halobacteriales.</title>
        <authorList>
            <person name="Youssef N.H."/>
            <person name="Savage-Ashlock K.N."/>
            <person name="McCully A.L."/>
            <person name="Luedtke B."/>
            <person name="Shaw E.I."/>
            <person name="Hoff W.D."/>
            <person name="Elshahed M.S."/>
        </authorList>
    </citation>
    <scope>NUCLEOTIDE SEQUENCE [LARGE SCALE GENOMIC DNA]</scope>
    <source>
        <strain evidence="2 4">DX253</strain>
    </source>
</reference>
<evidence type="ECO:0000313" key="3">
    <source>
        <dbReference type="EMBL" id="SHK27756.1"/>
    </source>
</evidence>